<organism evidence="3 4">
    <name type="scientific">Sphingomonas lacunae</name>
    <dbReference type="NCBI Taxonomy" id="2698828"/>
    <lineage>
        <taxon>Bacteria</taxon>
        <taxon>Pseudomonadati</taxon>
        <taxon>Pseudomonadota</taxon>
        <taxon>Alphaproteobacteria</taxon>
        <taxon>Sphingomonadales</taxon>
        <taxon>Sphingomonadaceae</taxon>
        <taxon>Sphingomonas</taxon>
    </lineage>
</organism>
<dbReference type="AlphaFoldDB" id="A0A6M4AQ10"/>
<keyword evidence="1" id="KW-1133">Transmembrane helix</keyword>
<name>A0A6M4AQ10_9SPHN</name>
<feature type="domain" description="Putative zinc-ribbon" evidence="2">
    <location>
        <begin position="3"/>
        <end position="24"/>
    </location>
</feature>
<dbReference type="Proteomes" id="UP000503018">
    <property type="component" value="Chromosome"/>
</dbReference>
<protein>
    <submittedName>
        <fullName evidence="3">DUF805 domain-containing protein</fullName>
    </submittedName>
</protein>
<dbReference type="PANTHER" id="PTHR34980:SF2">
    <property type="entry name" value="INNER MEMBRANE PROTEIN YHAH-RELATED"/>
    <property type="match status" value="1"/>
</dbReference>
<sequence length="217" mass="23468">MATYCSQCGSPTASSDTFCPSCGKALPKAGAFGQQSAASTAPSPVAPATANIAYGQPYGAADQQARPANLSTFQWMLLPFKRYADFSGRSRRQEYWMFYLLNWIVWIICAALILVAMPWSAWINDVPGATPSAGLWVGLALLAIWVVVSFIPNIAVVVRRLHDQNLTGWLFFAFVLGDLFIGLGWVARIVLMCIDGTPGPNQYGPDPKGRGLGEVFA</sequence>
<dbReference type="Pfam" id="PF05656">
    <property type="entry name" value="DUF805"/>
    <property type="match status" value="1"/>
</dbReference>
<evidence type="ECO:0000313" key="4">
    <source>
        <dbReference type="Proteomes" id="UP000503018"/>
    </source>
</evidence>
<dbReference type="InterPro" id="IPR008523">
    <property type="entry name" value="DUF805"/>
</dbReference>
<dbReference type="InterPro" id="IPR059113">
    <property type="entry name" value="Znf_ribbon"/>
</dbReference>
<dbReference type="EMBL" id="CP053015">
    <property type="protein sequence ID" value="QJQ31153.1"/>
    <property type="molecule type" value="Genomic_DNA"/>
</dbReference>
<dbReference type="Pfam" id="PF13248">
    <property type="entry name" value="Zn_ribbon_3"/>
    <property type="match status" value="1"/>
</dbReference>
<keyword evidence="1" id="KW-0812">Transmembrane</keyword>
<proteinExistence type="predicted"/>
<evidence type="ECO:0000313" key="3">
    <source>
        <dbReference type="EMBL" id="QJQ31153.1"/>
    </source>
</evidence>
<reference evidence="3 4" key="1">
    <citation type="submission" date="2020-01" db="EMBL/GenBank/DDBJ databases">
        <title>Sphingomonas sp. strain CSW-10.</title>
        <authorList>
            <person name="Chen W.-M."/>
        </authorList>
    </citation>
    <scope>NUCLEOTIDE SEQUENCE [LARGE SCALE GENOMIC DNA]</scope>
    <source>
        <strain evidence="3 4">CSW-10</strain>
    </source>
</reference>
<feature type="transmembrane region" description="Helical" evidence="1">
    <location>
        <begin position="169"/>
        <end position="191"/>
    </location>
</feature>
<keyword evidence="1" id="KW-0472">Membrane</keyword>
<dbReference type="PANTHER" id="PTHR34980">
    <property type="entry name" value="INNER MEMBRANE PROTEIN-RELATED-RELATED"/>
    <property type="match status" value="1"/>
</dbReference>
<dbReference type="RefSeq" id="WP_169943367.1">
    <property type="nucleotide sequence ID" value="NZ_CP053015.1"/>
</dbReference>
<dbReference type="GO" id="GO:0005886">
    <property type="term" value="C:plasma membrane"/>
    <property type="evidence" value="ECO:0007669"/>
    <property type="project" value="TreeGrafter"/>
</dbReference>
<keyword evidence="4" id="KW-1185">Reference proteome</keyword>
<gene>
    <name evidence="3" type="ORF">GV829_00725</name>
</gene>
<evidence type="ECO:0000259" key="2">
    <source>
        <dbReference type="Pfam" id="PF13248"/>
    </source>
</evidence>
<feature type="transmembrane region" description="Helical" evidence="1">
    <location>
        <begin position="96"/>
        <end position="121"/>
    </location>
</feature>
<dbReference type="KEGG" id="slan:GV829_00725"/>
<accession>A0A6M4AQ10</accession>
<evidence type="ECO:0000256" key="1">
    <source>
        <dbReference type="SAM" id="Phobius"/>
    </source>
</evidence>
<feature type="transmembrane region" description="Helical" evidence="1">
    <location>
        <begin position="133"/>
        <end position="157"/>
    </location>
</feature>